<organism evidence="10 11">
    <name type="scientific">Candidatus Tokpelaia hoelldobleri</name>
    <dbReference type="NCBI Taxonomy" id="1902579"/>
    <lineage>
        <taxon>Bacteria</taxon>
        <taxon>Pseudomonadati</taxon>
        <taxon>Pseudomonadota</taxon>
        <taxon>Alphaproteobacteria</taxon>
        <taxon>Hyphomicrobiales</taxon>
        <taxon>Candidatus Tokpelaia</taxon>
    </lineage>
</organism>
<dbReference type="GO" id="GO:0005886">
    <property type="term" value="C:plasma membrane"/>
    <property type="evidence" value="ECO:0007669"/>
    <property type="project" value="UniProtKB-SubCell"/>
</dbReference>
<dbReference type="GO" id="GO:0022857">
    <property type="term" value="F:transmembrane transporter activity"/>
    <property type="evidence" value="ECO:0007669"/>
    <property type="project" value="InterPro"/>
</dbReference>
<dbReference type="InterPro" id="IPR003400">
    <property type="entry name" value="ExbD"/>
</dbReference>
<keyword evidence="4 7" id="KW-0812">Transmembrane</keyword>
<evidence type="ECO:0000256" key="9">
    <source>
        <dbReference type="SAM" id="Phobius"/>
    </source>
</evidence>
<evidence type="ECO:0000256" key="2">
    <source>
        <dbReference type="ARBA" id="ARBA00005811"/>
    </source>
</evidence>
<keyword evidence="7" id="KW-0813">Transport</keyword>
<evidence type="ECO:0000256" key="6">
    <source>
        <dbReference type="ARBA" id="ARBA00023136"/>
    </source>
</evidence>
<accession>A0A1U9JT04</accession>
<reference evidence="10 11" key="1">
    <citation type="journal article" date="2010" name="Science">
        <title>Genomic comparison of the ants Camponotus floridanus and Harpegnathos saltator.</title>
        <authorList>
            <person name="Bonasio R."/>
            <person name="Zhang G."/>
            <person name="Ye C."/>
            <person name="Mutti N.S."/>
            <person name="Fang X."/>
            <person name="Qin N."/>
            <person name="Donahue G."/>
            <person name="Yang P."/>
            <person name="Li Q."/>
            <person name="Li C."/>
            <person name="Zhang P."/>
            <person name="Huang Z."/>
            <person name="Berger S.L."/>
            <person name="Reinberg D."/>
            <person name="Wang J."/>
            <person name="Liebig J."/>
        </authorList>
    </citation>
    <scope>NUCLEOTIDE SEQUENCE [LARGE SCALE GENOMIC DNA]</scope>
    <source>
        <strain evidence="10 11">Hsal</strain>
    </source>
</reference>
<keyword evidence="3" id="KW-1003">Cell membrane</keyword>
<evidence type="ECO:0000256" key="1">
    <source>
        <dbReference type="ARBA" id="ARBA00004162"/>
    </source>
</evidence>
<evidence type="ECO:0000256" key="4">
    <source>
        <dbReference type="ARBA" id="ARBA00022692"/>
    </source>
</evidence>
<evidence type="ECO:0000313" key="10">
    <source>
        <dbReference type="EMBL" id="AQS40992.1"/>
    </source>
</evidence>
<dbReference type="KEGG" id="thd:BHV28_02700"/>
<evidence type="ECO:0000256" key="8">
    <source>
        <dbReference type="SAM" id="MobiDB-lite"/>
    </source>
</evidence>
<reference evidence="10 11" key="2">
    <citation type="journal article" date="2016" name="Sci. Rep.">
        <title>The genome of Rhizobiales bacteria in predatory ants reveals urease gene functions but no genes for nitrogen fixation.</title>
        <authorList>
            <person name="Neuvonen M.M."/>
            <person name="Tamarit D."/>
            <person name="Naslund K."/>
            <person name="Liebig J."/>
            <person name="Feldhaar H."/>
            <person name="Moran N.A."/>
            <person name="Guy L."/>
            <person name="Andersson S.G."/>
        </authorList>
    </citation>
    <scope>NUCLEOTIDE SEQUENCE [LARGE SCALE GENOMIC DNA]</scope>
    <source>
        <strain evidence="10 11">Hsal</strain>
    </source>
</reference>
<dbReference type="PANTHER" id="PTHR30558:SF7">
    <property type="entry name" value="TOL-PAL SYSTEM PROTEIN TOLR"/>
    <property type="match status" value="1"/>
</dbReference>
<dbReference type="PANTHER" id="PTHR30558">
    <property type="entry name" value="EXBD MEMBRANE COMPONENT OF PMF-DRIVEN MACROMOLECULE IMPORT SYSTEM"/>
    <property type="match status" value="1"/>
</dbReference>
<comment type="similarity">
    <text evidence="2 7">Belongs to the ExbD/TolR family.</text>
</comment>
<dbReference type="Proteomes" id="UP000188912">
    <property type="component" value="Chromosome"/>
</dbReference>
<dbReference type="GO" id="GO:0015031">
    <property type="term" value="P:protein transport"/>
    <property type="evidence" value="ECO:0007669"/>
    <property type="project" value="UniProtKB-KW"/>
</dbReference>
<sequence length="153" mass="16090">MGLSVGNTGQRGGRRRRGRGAHGLMSEINVTPFVDVMLVLLIIFMVTAPMLVNGVPVKLPQSAAGALKTDKTPLSVSLMEDGRIAINKDYSSREELVGKLKAIGEGSSEGFGQRVVMRAAADAPVGEMVRVLALVKKAGFTDVAIASVAEQGR</sequence>
<comment type="subcellular location">
    <subcellularLocation>
        <location evidence="1">Cell membrane</location>
        <topology evidence="1">Single-pass membrane protein</topology>
    </subcellularLocation>
    <subcellularLocation>
        <location evidence="7">Cell membrane</location>
        <topology evidence="7">Single-pass type II membrane protein</topology>
    </subcellularLocation>
</comment>
<protein>
    <submittedName>
        <fullName evidence="10">Protein TolR</fullName>
    </submittedName>
</protein>
<proteinExistence type="inferred from homology"/>
<keyword evidence="11" id="KW-1185">Reference proteome</keyword>
<keyword evidence="7" id="KW-0653">Protein transport</keyword>
<keyword evidence="6 9" id="KW-0472">Membrane</keyword>
<dbReference type="STRING" id="1902579.BHV28_02700"/>
<dbReference type="Gene3D" id="3.30.420.270">
    <property type="match status" value="1"/>
</dbReference>
<dbReference type="Pfam" id="PF02472">
    <property type="entry name" value="ExbD"/>
    <property type="match status" value="1"/>
</dbReference>
<evidence type="ECO:0000313" key="11">
    <source>
        <dbReference type="Proteomes" id="UP000188912"/>
    </source>
</evidence>
<keyword evidence="5 9" id="KW-1133">Transmembrane helix</keyword>
<evidence type="ECO:0000256" key="7">
    <source>
        <dbReference type="RuleBase" id="RU003879"/>
    </source>
</evidence>
<feature type="region of interest" description="Disordered" evidence="8">
    <location>
        <begin position="1"/>
        <end position="20"/>
    </location>
</feature>
<dbReference type="AlphaFoldDB" id="A0A1U9JT04"/>
<evidence type="ECO:0000256" key="3">
    <source>
        <dbReference type="ARBA" id="ARBA00022475"/>
    </source>
</evidence>
<name>A0A1U9JT04_9HYPH</name>
<dbReference type="EMBL" id="CP017315">
    <property type="protein sequence ID" value="AQS40992.1"/>
    <property type="molecule type" value="Genomic_DNA"/>
</dbReference>
<evidence type="ECO:0000256" key="5">
    <source>
        <dbReference type="ARBA" id="ARBA00022989"/>
    </source>
</evidence>
<feature type="transmembrane region" description="Helical" evidence="9">
    <location>
        <begin position="33"/>
        <end position="52"/>
    </location>
</feature>
<gene>
    <name evidence="10" type="primary">tolR</name>
    <name evidence="10" type="ORF">BHV28_02700</name>
</gene>